<evidence type="ECO:0000256" key="1">
    <source>
        <dbReference type="SAM" id="Phobius"/>
    </source>
</evidence>
<feature type="chain" id="PRO_5036040101" evidence="2">
    <location>
        <begin position="24"/>
        <end position="345"/>
    </location>
</feature>
<feature type="transmembrane region" description="Helical" evidence="1">
    <location>
        <begin position="303"/>
        <end position="325"/>
    </location>
</feature>
<gene>
    <name evidence="4" type="ORF">CK202_4919</name>
    <name evidence="3" type="ORF">CYL21_3642</name>
</gene>
<keyword evidence="1" id="KW-1133">Transmembrane helix</keyword>
<evidence type="ECO:0000313" key="5">
    <source>
        <dbReference type="Proteomes" id="UP000232684"/>
    </source>
</evidence>
<name>A0A2I0BRI2_PLAFO</name>
<dbReference type="EMBL" id="NYMT01000016">
    <property type="protein sequence ID" value="PKC43689.1"/>
    <property type="molecule type" value="Genomic_DNA"/>
</dbReference>
<dbReference type="NCBIfam" id="TIGR01477">
    <property type="entry name" value="RIFIN"/>
    <property type="match status" value="1"/>
</dbReference>
<keyword evidence="2" id="KW-0732">Signal</keyword>
<accession>A0A2I0BRI2</accession>
<comment type="caution">
    <text evidence="4">The sequence shown here is derived from an EMBL/GenBank/DDBJ whole genome shotgun (WGS) entry which is preliminary data.</text>
</comment>
<dbReference type="AlphaFoldDB" id="A0A2I0BRI2"/>
<dbReference type="Pfam" id="PF02009">
    <property type="entry name" value="RIFIN"/>
    <property type="match status" value="1"/>
</dbReference>
<feature type="signal peptide" evidence="2">
    <location>
        <begin position="1"/>
        <end position="23"/>
    </location>
</feature>
<dbReference type="InterPro" id="IPR006373">
    <property type="entry name" value="VSA_Rifin"/>
</dbReference>
<keyword evidence="1" id="KW-0812">Transmembrane</keyword>
<protein>
    <submittedName>
        <fullName evidence="4">Rifin</fullName>
    </submittedName>
</protein>
<reference evidence="4 5" key="1">
    <citation type="submission" date="2017-11" db="EMBL/GenBank/DDBJ databases">
        <title>Plasmodium falciparum NF54 genome assembly.</title>
        <authorList>
            <person name="Bryant J.M."/>
            <person name="Baumgarten S."/>
            <person name="Scheidig-Benatar C."/>
            <person name="Scherf A."/>
        </authorList>
    </citation>
    <scope>NUCLEOTIDE SEQUENCE [LARGE SCALE GENOMIC DNA]</scope>
    <source>
        <strain evidence="4">NF54</strain>
    </source>
</reference>
<reference evidence="3 6" key="2">
    <citation type="submission" date="2018-05" db="EMBL/GenBank/DDBJ databases">
        <title>Genome assembly of Plasmodium falciparum NF54 DiCre.</title>
        <authorList>
            <person name="Baumgarten S."/>
            <person name="Treeck M."/>
            <person name="Scherf A."/>
        </authorList>
    </citation>
    <scope>NUCLEOTIDE SEQUENCE [LARGE SCALE GENOMIC DNA]</scope>
    <source>
        <strain evidence="3">NF54</strain>
    </source>
</reference>
<sequence length="345" mass="38130">MKLHCSKILLFLLPLNILVTSLSNVHNNNKLYNTPHHIPTTTSRMLSECDLYIPKYDNDADMKSVKENFDRQTSQRFEEYDERMKGKRQKRKEQRDKNIQEIIEKDKMDKSLAEKVEKGCLRCGCGLGGVAASVGLFGGLGIYVSKSAALATAIAEGAETAKAAGEAARIPAAIDAVIKGITKVFGVSTLDGKELGTYITATNYTNFKTIALAINEQYNPLSCIIPDPGADKSICPWVMRNFFAAKDSPRNVVSAYNSIEVAVKSIVLEAQSVTERAAKKATEDVIKSSIAAVDAKYVICQNAIIASVVALLIIVLVMIIIYLVLRYRRKKKMNKKQQYTKLLNQ</sequence>
<organism evidence="4 5">
    <name type="scientific">Plasmodium falciparum (isolate NF54)</name>
    <dbReference type="NCBI Taxonomy" id="5843"/>
    <lineage>
        <taxon>Eukaryota</taxon>
        <taxon>Sar</taxon>
        <taxon>Alveolata</taxon>
        <taxon>Apicomplexa</taxon>
        <taxon>Aconoidasida</taxon>
        <taxon>Haemosporida</taxon>
        <taxon>Plasmodiidae</taxon>
        <taxon>Plasmodium</taxon>
        <taxon>Plasmodium (Laverania)</taxon>
    </lineage>
</organism>
<evidence type="ECO:0000256" key="2">
    <source>
        <dbReference type="SAM" id="SignalP"/>
    </source>
</evidence>
<dbReference type="Proteomes" id="UP000232684">
    <property type="component" value="Unassembled WGS sequence"/>
</dbReference>
<dbReference type="EMBL" id="QFXU01000017">
    <property type="protein sequence ID" value="KAF4327908.1"/>
    <property type="molecule type" value="Genomic_DNA"/>
</dbReference>
<dbReference type="Proteomes" id="UP000754359">
    <property type="component" value="Unassembled WGS sequence"/>
</dbReference>
<dbReference type="SMR" id="A0A2I0BRI2"/>
<evidence type="ECO:0000313" key="3">
    <source>
        <dbReference type="EMBL" id="KAF4327908.1"/>
    </source>
</evidence>
<evidence type="ECO:0000313" key="4">
    <source>
        <dbReference type="EMBL" id="PKC43689.1"/>
    </source>
</evidence>
<keyword evidence="1" id="KW-0472">Membrane</keyword>
<evidence type="ECO:0000313" key="6">
    <source>
        <dbReference type="Proteomes" id="UP000754359"/>
    </source>
</evidence>
<proteinExistence type="predicted"/>